<name>A0ABZ0Z4C6_9CAUD</name>
<organism evidence="1 2">
    <name type="scientific">phage Lak_Megaphage_Sonny</name>
    <dbReference type="NCBI Taxonomy" id="3109229"/>
    <lineage>
        <taxon>Viruses</taxon>
        <taxon>Duplodnaviria</taxon>
        <taxon>Heunggongvirae</taxon>
        <taxon>Uroviricota</taxon>
        <taxon>Caudoviricetes</taxon>
        <taxon>Caudoviricetes code 15 clade</taxon>
    </lineage>
</organism>
<dbReference type="Proteomes" id="UP001358193">
    <property type="component" value="Segment"/>
</dbReference>
<evidence type="ECO:0000313" key="2">
    <source>
        <dbReference type="Proteomes" id="UP001358193"/>
    </source>
</evidence>
<sequence length="192" mass="21903">MKEVKTLKDMMTGYLEIIKMSELIAETKLAICEFIKNKLIKQFIGKSIISDDKMNLLLIENLEITTENAMKYDIALTGHCKYISENKIVNEIKNDIRHINAYLNDGKTINIEPVNFATNDEIEKFMNAYDKGILLTDKDGNILSLSDTVKFMAGGEMKTGRICEYNNELKKIKVIVDGVNWFVTNDECMAVE</sequence>
<reference evidence="1 2" key="1">
    <citation type="submission" date="2023-11" db="EMBL/GenBank/DDBJ databases">
        <authorList>
            <person name="Cook R."/>
            <person name="Crisci M."/>
            <person name="Pye H."/>
            <person name="Adriaenssens E."/>
            <person name="Santini J."/>
        </authorList>
    </citation>
    <scope>NUCLEOTIDE SEQUENCE [LARGE SCALE GENOMIC DNA]</scope>
    <source>
        <strain evidence="1">Lak_Megaphage_Sonny</strain>
    </source>
</reference>
<proteinExistence type="predicted"/>
<evidence type="ECO:0000313" key="1">
    <source>
        <dbReference type="EMBL" id="WQJ53941.1"/>
    </source>
</evidence>
<keyword evidence="2" id="KW-1185">Reference proteome</keyword>
<dbReference type="EMBL" id="OR769223">
    <property type="protein sequence ID" value="WQJ53941.1"/>
    <property type="molecule type" value="Genomic_DNA"/>
</dbReference>
<protein>
    <submittedName>
        <fullName evidence="1">Uncharacterized protein</fullName>
    </submittedName>
</protein>
<accession>A0ABZ0Z4C6</accession>